<feature type="signal peptide" evidence="1">
    <location>
        <begin position="1"/>
        <end position="19"/>
    </location>
</feature>
<protein>
    <recommendedName>
        <fullName evidence="4">Lipoprotein</fullName>
    </recommendedName>
</protein>
<organism evidence="2 3">
    <name type="scientific">Flavobacterium geliluteum</name>
    <dbReference type="NCBI Taxonomy" id="2816120"/>
    <lineage>
        <taxon>Bacteria</taxon>
        <taxon>Pseudomonadati</taxon>
        <taxon>Bacteroidota</taxon>
        <taxon>Flavobacteriia</taxon>
        <taxon>Flavobacteriales</taxon>
        <taxon>Flavobacteriaceae</taxon>
        <taxon>Flavobacterium</taxon>
    </lineage>
</organism>
<dbReference type="RefSeq" id="WP_210664562.1">
    <property type="nucleotide sequence ID" value="NZ_JAGFBV010000001.1"/>
</dbReference>
<accession>A0A941AVV1</accession>
<keyword evidence="3" id="KW-1185">Reference proteome</keyword>
<evidence type="ECO:0000256" key="1">
    <source>
        <dbReference type="SAM" id="SignalP"/>
    </source>
</evidence>
<dbReference type="AlphaFoldDB" id="A0A941AVV1"/>
<evidence type="ECO:0008006" key="4">
    <source>
        <dbReference type="Google" id="ProtNLM"/>
    </source>
</evidence>
<feature type="chain" id="PRO_5036876977" description="Lipoprotein" evidence="1">
    <location>
        <begin position="20"/>
        <end position="252"/>
    </location>
</feature>
<gene>
    <name evidence="2" type="ORF">J3495_00270</name>
</gene>
<dbReference type="Proteomes" id="UP000675047">
    <property type="component" value="Unassembled WGS sequence"/>
</dbReference>
<comment type="caution">
    <text evidence="2">The sequence shown here is derived from an EMBL/GenBank/DDBJ whole genome shotgun (WGS) entry which is preliminary data.</text>
</comment>
<name>A0A941AVV1_9FLAO</name>
<dbReference type="EMBL" id="JAGFBV010000001">
    <property type="protein sequence ID" value="MBP4136510.1"/>
    <property type="molecule type" value="Genomic_DNA"/>
</dbReference>
<proteinExistence type="predicted"/>
<evidence type="ECO:0000313" key="3">
    <source>
        <dbReference type="Proteomes" id="UP000675047"/>
    </source>
</evidence>
<evidence type="ECO:0000313" key="2">
    <source>
        <dbReference type="EMBL" id="MBP4136510.1"/>
    </source>
</evidence>
<reference evidence="2 3" key="1">
    <citation type="submission" date="2021-03" db="EMBL/GenBank/DDBJ databases">
        <title>Flavobacterium Flabelliformis Sp. Nov. And Flavobacterium Geliluteum Sp. Nov., Two Novel Multidrug Resistant Psychrophilic Species Isolated From Antarctica.</title>
        <authorList>
            <person name="Kralova S."/>
            <person name="Busse H.J."/>
            <person name="Bezdicek M."/>
            <person name="Nykrynova M."/>
            <person name="Kroupova E."/>
            <person name="Krsek D."/>
            <person name="Sedlacek I."/>
        </authorList>
    </citation>
    <scope>NUCLEOTIDE SEQUENCE [LARGE SCALE GENOMIC DNA]</scope>
    <source>
        <strain evidence="2 3">P7388</strain>
    </source>
</reference>
<sequence>MKKVLLAILLLVVTSVAYISCTKEQSEEQQSITGRDVIPLADYGFYHNEALALYYKNQNGVNQKTTNIIIDEMTADLTAKYPEKFKNVDVSDIKEAFKDIDPRNFDIALFWNSKKEELYRSNKLSRKLGSFVDAILKKDMEYDQYVVEIENFKKSNSLNLEEQNKLVVFESVLKSSNEYWSSTHNSTNKSNSKPGSKVIVADTLGALIFAYSGPGAIIAGGISSLFVNEALPPYEVAPLEPENPEILTPTIE</sequence>
<keyword evidence="1" id="KW-0732">Signal</keyword>